<dbReference type="InterPro" id="IPR025859">
    <property type="entry name" value="AurF/CmlI"/>
</dbReference>
<evidence type="ECO:0008006" key="3">
    <source>
        <dbReference type="Google" id="ProtNLM"/>
    </source>
</evidence>
<dbReference type="Pfam" id="PF11583">
    <property type="entry name" value="AurF"/>
    <property type="match status" value="1"/>
</dbReference>
<accession>A0A373A3P8</accession>
<dbReference type="Proteomes" id="UP000263377">
    <property type="component" value="Unassembled WGS sequence"/>
</dbReference>
<organism evidence="1 2">
    <name type="scientific">Kitasatospora xanthocidica</name>
    <dbReference type="NCBI Taxonomy" id="83382"/>
    <lineage>
        <taxon>Bacteria</taxon>
        <taxon>Bacillati</taxon>
        <taxon>Actinomycetota</taxon>
        <taxon>Actinomycetes</taxon>
        <taxon>Kitasatosporales</taxon>
        <taxon>Streptomycetaceae</taxon>
        <taxon>Kitasatospora</taxon>
    </lineage>
</organism>
<dbReference type="GO" id="GO:0016491">
    <property type="term" value="F:oxidoreductase activity"/>
    <property type="evidence" value="ECO:0007669"/>
    <property type="project" value="InterPro"/>
</dbReference>
<name>A0A373A3P8_9ACTN</name>
<dbReference type="InterPro" id="IPR012348">
    <property type="entry name" value="RNR-like"/>
</dbReference>
<dbReference type="Gene3D" id="1.10.620.20">
    <property type="entry name" value="Ribonucleotide Reductase, subunit A"/>
    <property type="match status" value="1"/>
</dbReference>
<comment type="caution">
    <text evidence="1">The sequence shown here is derived from an EMBL/GenBank/DDBJ whole genome shotgun (WGS) entry which is preliminary data.</text>
</comment>
<evidence type="ECO:0000313" key="1">
    <source>
        <dbReference type="EMBL" id="RGD62197.1"/>
    </source>
</evidence>
<sequence length="330" mass="36327">MVELMPAKRSVIACPESAVADEYQSKFGNWDQRASVRVKPSRVLAQPSDDQVYFPPELVPVVSHPIVRDAAPGTVRRILVERLCHYLHFTTELESVAVLPVTVALSRGRDDLGLAAGMRQDAFKISTDEAWHAQFSHDLMTQVAAETGIAPTTAEPAFVRRLEEIRALMQPELRGAQSLAFCIVSETLISAILSDLPRDRRLPAAVRDLVRDHAEDEGKHHAYFHGVLKYFWHSLSPRQRRLLGPWLPELVTVFLEPDYPAVARSLLAAGLGTGEAEAVMAESYEAADVRASIAEASRTTIRYFVEIGALDDPGTLDAFHAAGLTEGLSL</sequence>
<gene>
    <name evidence="1" type="ORF">DR950_34580</name>
</gene>
<dbReference type="AlphaFoldDB" id="A0A373A3P8"/>
<evidence type="ECO:0000313" key="2">
    <source>
        <dbReference type="Proteomes" id="UP000263377"/>
    </source>
</evidence>
<protein>
    <recommendedName>
        <fullName evidence="3">Diiron oxygenase</fullName>
    </recommendedName>
</protein>
<reference evidence="1 2" key="1">
    <citation type="submission" date="2018-08" db="EMBL/GenBank/DDBJ databases">
        <title>Diversity &amp; Physiological Properties of Lignin-Decomposing Actinobacteria from Soil.</title>
        <authorList>
            <person name="Roh S.G."/>
            <person name="Kim S.B."/>
        </authorList>
    </citation>
    <scope>NUCLEOTIDE SEQUENCE [LARGE SCALE GENOMIC DNA]</scope>
    <source>
        <strain evidence="1 2">MMS17-GH009</strain>
    </source>
</reference>
<dbReference type="EMBL" id="QVIG01000001">
    <property type="protein sequence ID" value="RGD62197.1"/>
    <property type="molecule type" value="Genomic_DNA"/>
</dbReference>
<keyword evidence="2" id="KW-1185">Reference proteome</keyword>
<proteinExistence type="predicted"/>